<dbReference type="AlphaFoldDB" id="A0A239PEG7"/>
<organism evidence="1 2">
    <name type="scientific">Asanoa hainanensis</name>
    <dbReference type="NCBI Taxonomy" id="560556"/>
    <lineage>
        <taxon>Bacteria</taxon>
        <taxon>Bacillati</taxon>
        <taxon>Actinomycetota</taxon>
        <taxon>Actinomycetes</taxon>
        <taxon>Micromonosporales</taxon>
        <taxon>Micromonosporaceae</taxon>
        <taxon>Asanoa</taxon>
    </lineage>
</organism>
<dbReference type="EMBL" id="FZPH01000023">
    <property type="protein sequence ID" value="SNT65476.1"/>
    <property type="molecule type" value="Genomic_DNA"/>
</dbReference>
<dbReference type="Proteomes" id="UP000198362">
    <property type="component" value="Unassembled WGS sequence"/>
</dbReference>
<name>A0A239PEG7_9ACTN</name>
<dbReference type="OrthoDB" id="3540845at2"/>
<keyword evidence="2" id="KW-1185">Reference proteome</keyword>
<evidence type="ECO:0000313" key="1">
    <source>
        <dbReference type="EMBL" id="SNT65476.1"/>
    </source>
</evidence>
<sequence>MHRIASLGDRLLSSLVPKAKASAACPPSFYQYRCYRNGVSGLYQRRSCIYIAGCLVSCGSWVTIGYCV</sequence>
<reference evidence="1 2" key="1">
    <citation type="submission" date="2017-06" db="EMBL/GenBank/DDBJ databases">
        <authorList>
            <person name="Kim H.J."/>
            <person name="Triplett B.A."/>
        </authorList>
    </citation>
    <scope>NUCLEOTIDE SEQUENCE [LARGE SCALE GENOMIC DNA]</scope>
    <source>
        <strain evidence="1 2">CGMCC 4.5593</strain>
    </source>
</reference>
<accession>A0A239PEG7</accession>
<evidence type="ECO:0000313" key="2">
    <source>
        <dbReference type="Proteomes" id="UP000198362"/>
    </source>
</evidence>
<dbReference type="RefSeq" id="WP_089255165.1">
    <property type="nucleotide sequence ID" value="NZ_FZPH01000023.1"/>
</dbReference>
<protein>
    <submittedName>
        <fullName evidence="1">Uncharacterized protein</fullName>
    </submittedName>
</protein>
<proteinExistence type="predicted"/>
<gene>
    <name evidence="1" type="ORF">SAMN05421812_12329</name>
</gene>